<dbReference type="OrthoDB" id="129465at2"/>
<evidence type="ECO:0000259" key="6">
    <source>
        <dbReference type="Pfam" id="PF23186"/>
    </source>
</evidence>
<reference evidence="8 9" key="1">
    <citation type="submission" date="2013-09" db="EMBL/GenBank/DDBJ databases">
        <title>Complete genome sequence of Corynebacterium doosanense CAU 212(T) (=DSM 45436(T)), isolated from activated sludge.</title>
        <authorList>
            <person name="Schaffert L."/>
            <person name="Albersmeier A."/>
            <person name="Kalinowski J."/>
            <person name="Ruckert C."/>
        </authorList>
    </citation>
    <scope>NUCLEOTIDE SEQUENCE [LARGE SCALE GENOMIC DNA]</scope>
    <source>
        <strain evidence="8 9">CAU 212</strain>
    </source>
</reference>
<dbReference type="GO" id="GO:0006364">
    <property type="term" value="P:rRNA processing"/>
    <property type="evidence" value="ECO:0007669"/>
    <property type="project" value="UniProtKB-KW"/>
</dbReference>
<gene>
    <name evidence="8" type="ORF">CDOO_08395</name>
</gene>
<dbReference type="GO" id="GO:0008170">
    <property type="term" value="F:N-methyltransferase activity"/>
    <property type="evidence" value="ECO:0007669"/>
    <property type="project" value="UniProtKB-ARBA"/>
</dbReference>
<feature type="domain" description="Methyltransferase small" evidence="5">
    <location>
        <begin position="147"/>
        <end position="239"/>
    </location>
</feature>
<dbReference type="PROSITE" id="PS00092">
    <property type="entry name" value="N6_MTASE"/>
    <property type="match status" value="1"/>
</dbReference>
<dbReference type="Proteomes" id="UP000029914">
    <property type="component" value="Chromosome"/>
</dbReference>
<keyword evidence="1" id="KW-0963">Cytoplasm</keyword>
<evidence type="ECO:0000313" key="9">
    <source>
        <dbReference type="Proteomes" id="UP000029914"/>
    </source>
</evidence>
<evidence type="ECO:0000256" key="1">
    <source>
        <dbReference type="ARBA" id="ARBA00022490"/>
    </source>
</evidence>
<keyword evidence="3 8" id="KW-0489">Methyltransferase</keyword>
<protein>
    <submittedName>
        <fullName evidence="8">rRNA methyltransferase</fullName>
    </submittedName>
</protein>
<dbReference type="eggNOG" id="COG2890">
    <property type="taxonomic scope" value="Bacteria"/>
</dbReference>
<keyword evidence="2" id="KW-0698">rRNA processing</keyword>
<dbReference type="GO" id="GO:0008757">
    <property type="term" value="F:S-adenosylmethionine-dependent methyltransferase activity"/>
    <property type="evidence" value="ECO:0007669"/>
    <property type="project" value="InterPro"/>
</dbReference>
<dbReference type="PANTHER" id="PTHR47816">
    <property type="entry name" value="RIBOSOMAL RNA SMALL SUBUNIT METHYLTRANSFERASE C"/>
    <property type="match status" value="1"/>
</dbReference>
<dbReference type="SUPFAM" id="SSF53335">
    <property type="entry name" value="S-adenosyl-L-methionine-dependent methyltransferases"/>
    <property type="match status" value="1"/>
</dbReference>
<dbReference type="Pfam" id="PF23186">
    <property type="entry name" value="DUF7059"/>
    <property type="match status" value="1"/>
</dbReference>
<dbReference type="InterPro" id="IPR002052">
    <property type="entry name" value="DNA_methylase_N6_adenine_CS"/>
</dbReference>
<dbReference type="AlphaFoldDB" id="A0A097IGJ5"/>
<dbReference type="Pfam" id="PF05175">
    <property type="entry name" value="MTS"/>
    <property type="match status" value="1"/>
</dbReference>
<evidence type="ECO:0000313" key="8">
    <source>
        <dbReference type="EMBL" id="AIT61273.1"/>
    </source>
</evidence>
<dbReference type="InterPro" id="IPR029063">
    <property type="entry name" value="SAM-dependent_MTases_sf"/>
</dbReference>
<dbReference type="EMBL" id="CP006764">
    <property type="protein sequence ID" value="AIT61273.1"/>
    <property type="molecule type" value="Genomic_DNA"/>
</dbReference>
<dbReference type="RefSeq" id="WP_018021074.1">
    <property type="nucleotide sequence ID" value="NZ_AQUX01000001.1"/>
</dbReference>
<evidence type="ECO:0000259" key="7">
    <source>
        <dbReference type="Pfam" id="PF25004"/>
    </source>
</evidence>
<dbReference type="InterPro" id="IPR007848">
    <property type="entry name" value="Small_mtfrase_dom"/>
</dbReference>
<dbReference type="KEGG" id="cdo:CDOO_08395"/>
<dbReference type="HOGENOM" id="CLU_022532_1_0_11"/>
<dbReference type="InterPro" id="IPR046977">
    <property type="entry name" value="RsmC/RlmG"/>
</dbReference>
<dbReference type="InterPro" id="IPR056684">
    <property type="entry name" value="DUF7782"/>
</dbReference>
<feature type="domain" description="DUF7782" evidence="7">
    <location>
        <begin position="383"/>
        <end position="501"/>
    </location>
</feature>
<evidence type="ECO:0000256" key="4">
    <source>
        <dbReference type="ARBA" id="ARBA00022679"/>
    </source>
</evidence>
<evidence type="ECO:0000256" key="3">
    <source>
        <dbReference type="ARBA" id="ARBA00022603"/>
    </source>
</evidence>
<dbReference type="STRING" id="558173.CDOO_08395"/>
<dbReference type="GO" id="GO:0032259">
    <property type="term" value="P:methylation"/>
    <property type="evidence" value="ECO:0007669"/>
    <property type="project" value="UniProtKB-KW"/>
</dbReference>
<feature type="domain" description="DUF7059" evidence="6">
    <location>
        <begin position="21"/>
        <end position="99"/>
    </location>
</feature>
<dbReference type="GO" id="GO:0003676">
    <property type="term" value="F:nucleic acid binding"/>
    <property type="evidence" value="ECO:0007669"/>
    <property type="project" value="InterPro"/>
</dbReference>
<dbReference type="InterPro" id="IPR055487">
    <property type="entry name" value="DUF7059"/>
</dbReference>
<organism evidence="8 9">
    <name type="scientific">Corynebacterium doosanense CAU 212 = DSM 45436</name>
    <dbReference type="NCBI Taxonomy" id="558173"/>
    <lineage>
        <taxon>Bacteria</taxon>
        <taxon>Bacillati</taxon>
        <taxon>Actinomycetota</taxon>
        <taxon>Actinomycetes</taxon>
        <taxon>Mycobacteriales</taxon>
        <taxon>Corynebacteriaceae</taxon>
        <taxon>Corynebacterium</taxon>
    </lineage>
</organism>
<name>A0A097IGJ5_9CORY</name>
<proteinExistence type="predicted"/>
<accession>A0A097IGJ5</accession>
<keyword evidence="4 8" id="KW-0808">Transferase</keyword>
<sequence length="508" mass="54023">MTHRSPLTVAAVELAPRLRELGFTADGIALHLGPAATDALHRGEPGAVRRRVSDSSPLSTVIRWFLLRDTLPDDLLADVLGPRVLGLLRDAGAAGATTSGSRMLIDVRPHVIAGEHRLVFSDFDASMTEVIPGPDHVLGVGAASLSLLGSAPLSPVGSVLDLGTGSGVLALAQAGCAGSVTATDVHSPALDFAEATAAAAGLAGKIIFREGSWFEPVVGERFDRIVANPPFVVGLPEVGHVYRDSGLDLDGASELVVAGAPEHLTDGGTAHLLAAWVHTPAQSWQQRVASWLPDRGIEAWVLQRDVADPELYVGTWLRDESLDPRSPEAQERTRAWLDHFAEHDVTGIGFGFVALREIGDRPTEVTAEELSQPFTDPLGPEVEEYFLRTAWLRDRDAAEVAAARFRMRPGVAREQVSLPDTEEGVGFSPAALRLTRTDGPRFSHDVDEAIAAIVAGLRPDGLNLEETVGLFAVSRSLDEDTLIEGAVAAVVDLVRHGLLLPADLTEES</sequence>
<evidence type="ECO:0000256" key="2">
    <source>
        <dbReference type="ARBA" id="ARBA00022552"/>
    </source>
</evidence>
<keyword evidence="9" id="KW-1185">Reference proteome</keyword>
<evidence type="ECO:0000259" key="5">
    <source>
        <dbReference type="Pfam" id="PF05175"/>
    </source>
</evidence>
<dbReference type="Gene3D" id="3.40.50.150">
    <property type="entry name" value="Vaccinia Virus protein VP39"/>
    <property type="match status" value="1"/>
</dbReference>
<dbReference type="CDD" id="cd02440">
    <property type="entry name" value="AdoMet_MTases"/>
    <property type="match status" value="1"/>
</dbReference>
<dbReference type="PANTHER" id="PTHR47816:SF4">
    <property type="entry name" value="RIBOSOMAL RNA SMALL SUBUNIT METHYLTRANSFERASE C"/>
    <property type="match status" value="1"/>
</dbReference>
<dbReference type="Pfam" id="PF25004">
    <property type="entry name" value="DUF7782"/>
    <property type="match status" value="1"/>
</dbReference>